<dbReference type="RefSeq" id="WP_245129705.1">
    <property type="nucleotide sequence ID" value="NZ_JALJEJ010000003.1"/>
</dbReference>
<evidence type="ECO:0000313" key="1">
    <source>
        <dbReference type="EMBL" id="MCJ8209874.1"/>
    </source>
</evidence>
<name>A0A9X1X2D4_9SPHI</name>
<organism evidence="1 2">
    <name type="scientific">Mucilaginibacter straminoryzae</name>
    <dbReference type="NCBI Taxonomy" id="2932774"/>
    <lineage>
        <taxon>Bacteria</taxon>
        <taxon>Pseudomonadati</taxon>
        <taxon>Bacteroidota</taxon>
        <taxon>Sphingobacteriia</taxon>
        <taxon>Sphingobacteriales</taxon>
        <taxon>Sphingobacteriaceae</taxon>
        <taxon>Mucilaginibacter</taxon>
    </lineage>
</organism>
<dbReference type="EMBL" id="JALJEJ010000003">
    <property type="protein sequence ID" value="MCJ8209874.1"/>
    <property type="molecule type" value="Genomic_DNA"/>
</dbReference>
<dbReference type="SUPFAM" id="SSF53720">
    <property type="entry name" value="ALDH-like"/>
    <property type="match status" value="1"/>
</dbReference>
<gene>
    <name evidence="1" type="ORF">MUY27_09150</name>
</gene>
<sequence>MTLTDKNHLIEIFTSLGRQLAEPDETLSAVIRNESFHNAWFTPENVKHSVRAIGHMLNTEDLQKWLSNYKTGASYPKRVGLILAGNIPMVGFHDILCVLATGNIALIKLSSQDSRLIRHVMQMLIEIEPELKNQIIFTDRLQDFDAIIATGSNNTSRYFDYYFGKVPNIIRKNRNSIGVLSGYETDAELNLLGHDIFDYYGLGCRNVSSLLVPEGYDFTKFFEAIESFHPIINHHKYHNNYDYNKAIYLVNKQHHLDNGFLLLKQDEKLASQLAVLFYQTYATLDEAVNKLNAHAEEIQCVVTQMQLDVKSQLVGFGQSQAPKLWDYADGVDTMQFLSNL</sequence>
<reference evidence="1" key="1">
    <citation type="submission" date="2022-04" db="EMBL/GenBank/DDBJ databases">
        <title>Mucilaginibacter sp. RS28 isolated from freshwater.</title>
        <authorList>
            <person name="Ko S.-R."/>
        </authorList>
    </citation>
    <scope>NUCLEOTIDE SEQUENCE</scope>
    <source>
        <strain evidence="1">RS28</strain>
    </source>
</reference>
<dbReference type="Proteomes" id="UP001139450">
    <property type="component" value="Unassembled WGS sequence"/>
</dbReference>
<proteinExistence type="predicted"/>
<evidence type="ECO:0000313" key="2">
    <source>
        <dbReference type="Proteomes" id="UP001139450"/>
    </source>
</evidence>
<dbReference type="InterPro" id="IPR016161">
    <property type="entry name" value="Ald_DH/histidinol_DH"/>
</dbReference>
<dbReference type="AlphaFoldDB" id="A0A9X1X2D4"/>
<accession>A0A9X1X2D4</accession>
<protein>
    <submittedName>
        <fullName evidence="1">Acyl-CoA reductase</fullName>
    </submittedName>
</protein>
<keyword evidence="2" id="KW-1185">Reference proteome</keyword>
<dbReference type="GO" id="GO:0016491">
    <property type="term" value="F:oxidoreductase activity"/>
    <property type="evidence" value="ECO:0007669"/>
    <property type="project" value="InterPro"/>
</dbReference>
<comment type="caution">
    <text evidence="1">The sequence shown here is derived from an EMBL/GenBank/DDBJ whole genome shotgun (WGS) entry which is preliminary data.</text>
</comment>